<name>T1EY88_HELRO</name>
<reference evidence="2 4" key="2">
    <citation type="journal article" date="2013" name="Nature">
        <title>Insights into bilaterian evolution from three spiralian genomes.</title>
        <authorList>
            <person name="Simakov O."/>
            <person name="Marletaz F."/>
            <person name="Cho S.J."/>
            <person name="Edsinger-Gonzales E."/>
            <person name="Havlak P."/>
            <person name="Hellsten U."/>
            <person name="Kuo D.H."/>
            <person name="Larsson T."/>
            <person name="Lv J."/>
            <person name="Arendt D."/>
            <person name="Savage R."/>
            <person name="Osoegawa K."/>
            <person name="de Jong P."/>
            <person name="Grimwood J."/>
            <person name="Chapman J.A."/>
            <person name="Shapiro H."/>
            <person name="Aerts A."/>
            <person name="Otillar R.P."/>
            <person name="Terry A.Y."/>
            <person name="Boore J.L."/>
            <person name="Grigoriev I.V."/>
            <person name="Lindberg D.R."/>
            <person name="Seaver E.C."/>
            <person name="Weisblat D.A."/>
            <person name="Putnam N.H."/>
            <person name="Rokhsar D.S."/>
        </authorList>
    </citation>
    <scope>NUCLEOTIDE SEQUENCE</scope>
</reference>
<dbReference type="AlphaFoldDB" id="T1EY88"/>
<dbReference type="EMBL" id="KB095812">
    <property type="protein sequence ID" value="ESO11553.1"/>
    <property type="molecule type" value="Genomic_DNA"/>
</dbReference>
<dbReference type="HOGENOM" id="CLU_1519501_0_0_1"/>
<protein>
    <recommendedName>
        <fullName evidence="5">WWE domain-containing protein</fullName>
    </recommendedName>
</protein>
<proteinExistence type="predicted"/>
<reference evidence="4" key="1">
    <citation type="submission" date="2012-12" db="EMBL/GenBank/DDBJ databases">
        <authorList>
            <person name="Hellsten U."/>
            <person name="Grimwood J."/>
            <person name="Chapman J.A."/>
            <person name="Shapiro H."/>
            <person name="Aerts A."/>
            <person name="Otillar R.P."/>
            <person name="Terry A.Y."/>
            <person name="Boore J.L."/>
            <person name="Simakov O."/>
            <person name="Marletaz F."/>
            <person name="Cho S.-J."/>
            <person name="Edsinger-Gonzales E."/>
            <person name="Havlak P."/>
            <person name="Kuo D.-H."/>
            <person name="Larsson T."/>
            <person name="Lv J."/>
            <person name="Arendt D."/>
            <person name="Savage R."/>
            <person name="Osoegawa K."/>
            <person name="de Jong P."/>
            <person name="Lindberg D.R."/>
            <person name="Seaver E.C."/>
            <person name="Weisblat D.A."/>
            <person name="Putnam N.H."/>
            <person name="Grigoriev I.V."/>
            <person name="Rokhsar D.S."/>
        </authorList>
    </citation>
    <scope>NUCLEOTIDE SEQUENCE</scope>
</reference>
<evidence type="ECO:0000313" key="3">
    <source>
        <dbReference type="EnsemblMetazoa" id="HelroP166554"/>
    </source>
</evidence>
<feature type="region of interest" description="Disordered" evidence="1">
    <location>
        <begin position="98"/>
        <end position="146"/>
    </location>
</feature>
<evidence type="ECO:0000256" key="1">
    <source>
        <dbReference type="SAM" id="MobiDB-lite"/>
    </source>
</evidence>
<dbReference type="CTD" id="20201538"/>
<keyword evidence="4" id="KW-1185">Reference proteome</keyword>
<organism evidence="3 4">
    <name type="scientific">Helobdella robusta</name>
    <name type="common">Californian leech</name>
    <dbReference type="NCBI Taxonomy" id="6412"/>
    <lineage>
        <taxon>Eukaryota</taxon>
        <taxon>Metazoa</taxon>
        <taxon>Spiralia</taxon>
        <taxon>Lophotrochozoa</taxon>
        <taxon>Annelida</taxon>
        <taxon>Clitellata</taxon>
        <taxon>Hirudinea</taxon>
        <taxon>Rhynchobdellida</taxon>
        <taxon>Glossiphoniidae</taxon>
        <taxon>Helobdella</taxon>
    </lineage>
</organism>
<accession>T1EY88</accession>
<dbReference type="Proteomes" id="UP000015101">
    <property type="component" value="Unassembled WGS sequence"/>
</dbReference>
<dbReference type="KEGG" id="hro:HELRODRAFT_166554"/>
<dbReference type="InterPro" id="IPR037197">
    <property type="entry name" value="WWE_dom_sf"/>
</dbReference>
<dbReference type="InParanoid" id="T1EY88"/>
<dbReference type="EMBL" id="AMQM01002449">
    <property type="status" value="NOT_ANNOTATED_CDS"/>
    <property type="molecule type" value="Genomic_DNA"/>
</dbReference>
<sequence length="177" mass="20543">MVININKNTDKETRCDALESGNGREDDEIEENCSKNQETAKKYYWCYLVRGKRTKYPPKINEVLERNFQNQAPQTKWAESGKIFVVDFGKMKETVIKMTKNKNMDDGGKEKRDNDEKGEDDEKGDDDEKGVDEDDDEEEIDVERVAEDDGWATLNKSIHEKIIKFVSIDCQQLYQAT</sequence>
<evidence type="ECO:0008006" key="5">
    <source>
        <dbReference type="Google" id="ProtNLM"/>
    </source>
</evidence>
<reference evidence="3" key="3">
    <citation type="submission" date="2015-06" db="UniProtKB">
        <authorList>
            <consortium name="EnsemblMetazoa"/>
        </authorList>
    </citation>
    <scope>IDENTIFICATION</scope>
</reference>
<gene>
    <name evidence="3" type="primary">20201538</name>
    <name evidence="2" type="ORF">HELRODRAFT_166554</name>
</gene>
<feature type="compositionally biased region" description="Acidic residues" evidence="1">
    <location>
        <begin position="116"/>
        <end position="141"/>
    </location>
</feature>
<dbReference type="EnsemblMetazoa" id="HelroT166554">
    <property type="protein sequence ID" value="HelroP166554"/>
    <property type="gene ID" value="HelroG166554"/>
</dbReference>
<feature type="compositionally biased region" description="Basic and acidic residues" evidence="1">
    <location>
        <begin position="102"/>
        <end position="115"/>
    </location>
</feature>
<evidence type="ECO:0000313" key="2">
    <source>
        <dbReference type="EMBL" id="ESO11553.1"/>
    </source>
</evidence>
<dbReference type="GeneID" id="20201538"/>
<dbReference type="SUPFAM" id="SSF117839">
    <property type="entry name" value="WWE domain"/>
    <property type="match status" value="1"/>
</dbReference>
<dbReference type="Gene3D" id="3.30.720.50">
    <property type="match status" value="1"/>
</dbReference>
<dbReference type="RefSeq" id="XP_009010041.1">
    <property type="nucleotide sequence ID" value="XM_009011793.1"/>
</dbReference>
<evidence type="ECO:0000313" key="4">
    <source>
        <dbReference type="Proteomes" id="UP000015101"/>
    </source>
</evidence>